<dbReference type="InterPro" id="IPR001509">
    <property type="entry name" value="Epimerase_deHydtase"/>
</dbReference>
<evidence type="ECO:0000313" key="4">
    <source>
        <dbReference type="EMBL" id="TBN56452.1"/>
    </source>
</evidence>
<sequence length="300" mass="31837">MAVTEPLRVLVSGASGFIGTELRRQLGAEGHTVLRLVRREPTTPDEFEWDPSSRMIDATVLDTVDAVINLSGAPLARFPWTRAYKRQILSSRVDATATLAEAILLSATPPKVLINGSAVGFYGDRPGIPVDETAPKGDGFLADVVDAWEQAAHLADSATRVVTARTGLVVGPGGAFAPLSLATKFGLASRMGPGTQDWPWISLHDEAAALVHLLTSELSGPVNLAGPVPATSEQVTRAMARALHRWHPLVIPTIAIRTALGEAGVALLLKANKQVPSALLNDGFEFRHSTIDDAIAATWK</sequence>
<dbReference type="AlphaFoldDB" id="A0A4Q9GNS7"/>
<dbReference type="InterPro" id="IPR010099">
    <property type="entry name" value="SDR39U1"/>
</dbReference>
<dbReference type="Pfam" id="PF08338">
    <property type="entry name" value="DUF1731"/>
    <property type="match status" value="1"/>
</dbReference>
<dbReference type="PANTHER" id="PTHR11092:SF0">
    <property type="entry name" value="EPIMERASE FAMILY PROTEIN SDR39U1"/>
    <property type="match status" value="1"/>
</dbReference>
<feature type="domain" description="DUF1731" evidence="3">
    <location>
        <begin position="251"/>
        <end position="297"/>
    </location>
</feature>
<evidence type="ECO:0000313" key="5">
    <source>
        <dbReference type="Proteomes" id="UP000294194"/>
    </source>
</evidence>
<dbReference type="InterPro" id="IPR036291">
    <property type="entry name" value="NAD(P)-bd_dom_sf"/>
</dbReference>
<gene>
    <name evidence="4" type="ORF">EYE40_03025</name>
</gene>
<organism evidence="4 5">
    <name type="scientific">Glaciihabitans arcticus</name>
    <dbReference type="NCBI Taxonomy" id="2668039"/>
    <lineage>
        <taxon>Bacteria</taxon>
        <taxon>Bacillati</taxon>
        <taxon>Actinomycetota</taxon>
        <taxon>Actinomycetes</taxon>
        <taxon>Micrococcales</taxon>
        <taxon>Microbacteriaceae</taxon>
        <taxon>Glaciihabitans</taxon>
    </lineage>
</organism>
<reference evidence="5" key="1">
    <citation type="submission" date="2019-02" db="EMBL/GenBank/DDBJ databases">
        <title>Glaciihabitans arcticus sp. nov., a psychrotolerant bacterium isolated from polar soil.</title>
        <authorList>
            <person name="Dahal R.H."/>
        </authorList>
    </citation>
    <scope>NUCLEOTIDE SEQUENCE [LARGE SCALE GENOMIC DNA]</scope>
    <source>
        <strain evidence="5">RP-3-7</strain>
    </source>
</reference>
<dbReference type="Proteomes" id="UP000294194">
    <property type="component" value="Unassembled WGS sequence"/>
</dbReference>
<dbReference type="NCBIfam" id="TIGR01777">
    <property type="entry name" value="yfcH"/>
    <property type="match status" value="1"/>
</dbReference>
<dbReference type="SUPFAM" id="SSF51735">
    <property type="entry name" value="NAD(P)-binding Rossmann-fold domains"/>
    <property type="match status" value="1"/>
</dbReference>
<protein>
    <submittedName>
        <fullName evidence="4">TIGR01777 family protein</fullName>
    </submittedName>
</protein>
<name>A0A4Q9GNS7_9MICO</name>
<dbReference type="Gene3D" id="3.40.50.720">
    <property type="entry name" value="NAD(P)-binding Rossmann-like Domain"/>
    <property type="match status" value="1"/>
</dbReference>
<dbReference type="EMBL" id="SISG01000001">
    <property type="protein sequence ID" value="TBN56452.1"/>
    <property type="molecule type" value="Genomic_DNA"/>
</dbReference>
<comment type="similarity">
    <text evidence="1">Belongs to the NAD(P)-dependent epimerase/dehydratase family. SDR39U1 subfamily.</text>
</comment>
<accession>A0A4Q9GNS7</accession>
<dbReference type="RefSeq" id="WP_130980562.1">
    <property type="nucleotide sequence ID" value="NZ_SISG01000001.1"/>
</dbReference>
<keyword evidence="5" id="KW-1185">Reference proteome</keyword>
<evidence type="ECO:0000259" key="3">
    <source>
        <dbReference type="Pfam" id="PF08338"/>
    </source>
</evidence>
<comment type="caution">
    <text evidence="4">The sequence shown here is derived from an EMBL/GenBank/DDBJ whole genome shotgun (WGS) entry which is preliminary data.</text>
</comment>
<proteinExistence type="inferred from homology"/>
<dbReference type="PANTHER" id="PTHR11092">
    <property type="entry name" value="SUGAR NUCLEOTIDE EPIMERASE RELATED"/>
    <property type="match status" value="1"/>
</dbReference>
<evidence type="ECO:0000256" key="1">
    <source>
        <dbReference type="ARBA" id="ARBA00009353"/>
    </source>
</evidence>
<dbReference type="Pfam" id="PF01370">
    <property type="entry name" value="Epimerase"/>
    <property type="match status" value="1"/>
</dbReference>
<feature type="domain" description="NAD-dependent epimerase/dehydratase" evidence="2">
    <location>
        <begin position="9"/>
        <end position="217"/>
    </location>
</feature>
<evidence type="ECO:0000259" key="2">
    <source>
        <dbReference type="Pfam" id="PF01370"/>
    </source>
</evidence>
<dbReference type="InterPro" id="IPR013549">
    <property type="entry name" value="DUF1731"/>
</dbReference>